<dbReference type="Gene3D" id="1.20.120.80">
    <property type="entry name" value="Cytochrome c oxidase, subunit III, four-helix bundle"/>
    <property type="match status" value="2"/>
</dbReference>
<keyword evidence="5 7" id="KW-0472">Membrane</keyword>
<comment type="caution">
    <text evidence="9">The sequence shown here is derived from an EMBL/GenBank/DDBJ whole genome shotgun (WGS) entry which is preliminary data.</text>
</comment>
<gene>
    <name evidence="9" type="primary">ctaE</name>
    <name evidence="9" type="ORF">KOR34_19050</name>
</gene>
<feature type="transmembrane region" description="Helical" evidence="7">
    <location>
        <begin position="391"/>
        <end position="410"/>
    </location>
</feature>
<accession>A0A5C5VG87</accession>
<dbReference type="AlphaFoldDB" id="A0A5C5VG87"/>
<evidence type="ECO:0000256" key="4">
    <source>
        <dbReference type="ARBA" id="ARBA00022989"/>
    </source>
</evidence>
<dbReference type="InterPro" id="IPR024791">
    <property type="entry name" value="Cyt_c/ubiquinol_Oxase_su3"/>
</dbReference>
<keyword evidence="4 7" id="KW-1133">Transmembrane helix</keyword>
<proteinExistence type="inferred from homology"/>
<dbReference type="Pfam" id="PF00510">
    <property type="entry name" value="COX3"/>
    <property type="match status" value="2"/>
</dbReference>
<dbReference type="SUPFAM" id="SSF81452">
    <property type="entry name" value="Cytochrome c oxidase subunit III-like"/>
    <property type="match status" value="2"/>
</dbReference>
<feature type="transmembrane region" description="Helical" evidence="7">
    <location>
        <begin position="82"/>
        <end position="102"/>
    </location>
</feature>
<feature type="transmembrane region" description="Helical" evidence="7">
    <location>
        <begin position="41"/>
        <end position="61"/>
    </location>
</feature>
<dbReference type="GO" id="GO:0004129">
    <property type="term" value="F:cytochrome-c oxidase activity"/>
    <property type="evidence" value="ECO:0007669"/>
    <property type="project" value="InterPro"/>
</dbReference>
<dbReference type="EC" id="1.9.3.1" evidence="9"/>
<dbReference type="PANTHER" id="PTHR11403">
    <property type="entry name" value="CYTOCHROME C OXIDASE SUBUNIT III"/>
    <property type="match status" value="1"/>
</dbReference>
<protein>
    <submittedName>
        <fullName evidence="9">Cytochrome c oxidase subunit 3</fullName>
        <ecNumber evidence="9">1.9.3.1</ecNumber>
    </submittedName>
</protein>
<evidence type="ECO:0000256" key="2">
    <source>
        <dbReference type="ARBA" id="ARBA00010581"/>
    </source>
</evidence>
<feature type="domain" description="Heme-copper oxidase subunit III family profile" evidence="8">
    <location>
        <begin position="40"/>
        <end position="411"/>
    </location>
</feature>
<evidence type="ECO:0000313" key="9">
    <source>
        <dbReference type="EMBL" id="TWT36960.1"/>
    </source>
</evidence>
<dbReference type="InterPro" id="IPR000298">
    <property type="entry name" value="Cyt_c_oxidase-like_su3"/>
</dbReference>
<dbReference type="Proteomes" id="UP000316714">
    <property type="component" value="Unassembled WGS sequence"/>
</dbReference>
<feature type="compositionally biased region" description="Basic and acidic residues" evidence="6">
    <location>
        <begin position="247"/>
        <end position="263"/>
    </location>
</feature>
<evidence type="ECO:0000256" key="5">
    <source>
        <dbReference type="ARBA" id="ARBA00023136"/>
    </source>
</evidence>
<keyword evidence="9" id="KW-0560">Oxidoreductase</keyword>
<feature type="transmembrane region" description="Helical" evidence="7">
    <location>
        <begin position="185"/>
        <end position="202"/>
    </location>
</feature>
<keyword evidence="10" id="KW-1185">Reference proteome</keyword>
<reference evidence="9 10" key="1">
    <citation type="submission" date="2019-02" db="EMBL/GenBank/DDBJ databases">
        <title>Deep-cultivation of Planctomycetes and their phenomic and genomic characterization uncovers novel biology.</title>
        <authorList>
            <person name="Wiegand S."/>
            <person name="Jogler M."/>
            <person name="Boedeker C."/>
            <person name="Pinto D."/>
            <person name="Vollmers J."/>
            <person name="Rivas-Marin E."/>
            <person name="Kohn T."/>
            <person name="Peeters S.H."/>
            <person name="Heuer A."/>
            <person name="Rast P."/>
            <person name="Oberbeckmann S."/>
            <person name="Bunk B."/>
            <person name="Jeske O."/>
            <person name="Meyerdierks A."/>
            <person name="Storesund J.E."/>
            <person name="Kallscheuer N."/>
            <person name="Luecker S."/>
            <person name="Lage O.M."/>
            <person name="Pohl T."/>
            <person name="Merkel B.J."/>
            <person name="Hornburger P."/>
            <person name="Mueller R.-W."/>
            <person name="Bruemmer F."/>
            <person name="Labrenz M."/>
            <person name="Spormann A.M."/>
            <person name="Op Den Camp H."/>
            <person name="Overmann J."/>
            <person name="Amann R."/>
            <person name="Jetten M.S.M."/>
            <person name="Mascher T."/>
            <person name="Medema M.H."/>
            <person name="Devos D.P."/>
            <person name="Kaster A.-K."/>
            <person name="Ovreas L."/>
            <person name="Rohde M."/>
            <person name="Galperin M.Y."/>
            <person name="Jogler C."/>
        </authorList>
    </citation>
    <scope>NUCLEOTIDE SEQUENCE [LARGE SCALE GENOMIC DNA]</scope>
    <source>
        <strain evidence="9 10">KOR34</strain>
    </source>
</reference>
<dbReference type="EMBL" id="SIHJ01000001">
    <property type="protein sequence ID" value="TWT36960.1"/>
    <property type="molecule type" value="Genomic_DNA"/>
</dbReference>
<dbReference type="RefSeq" id="WP_228714556.1">
    <property type="nucleotide sequence ID" value="NZ_SIHJ01000001.1"/>
</dbReference>
<comment type="subcellular location">
    <subcellularLocation>
        <location evidence="1">Membrane</location>
        <topology evidence="1">Multi-pass membrane protein</topology>
    </subcellularLocation>
</comment>
<dbReference type="GO" id="GO:0016491">
    <property type="term" value="F:oxidoreductase activity"/>
    <property type="evidence" value="ECO:0007669"/>
    <property type="project" value="UniProtKB-KW"/>
</dbReference>
<evidence type="ECO:0000256" key="7">
    <source>
        <dbReference type="SAM" id="Phobius"/>
    </source>
</evidence>
<dbReference type="GO" id="GO:0019646">
    <property type="term" value="P:aerobic electron transport chain"/>
    <property type="evidence" value="ECO:0007669"/>
    <property type="project" value="InterPro"/>
</dbReference>
<dbReference type="PROSITE" id="PS50253">
    <property type="entry name" value="COX3"/>
    <property type="match status" value="1"/>
</dbReference>
<dbReference type="InterPro" id="IPR035973">
    <property type="entry name" value="Cyt_c_oxidase_su3-like_sf"/>
</dbReference>
<comment type="similarity">
    <text evidence="2">Belongs to the cytochrome c oxidase subunit 3 family.</text>
</comment>
<feature type="transmembrane region" description="Helical" evidence="7">
    <location>
        <begin position="214"/>
        <end position="234"/>
    </location>
</feature>
<evidence type="ECO:0000259" key="8">
    <source>
        <dbReference type="PROSITE" id="PS50253"/>
    </source>
</evidence>
<name>A0A5C5VG87_9BACT</name>
<dbReference type="GO" id="GO:0016020">
    <property type="term" value="C:membrane"/>
    <property type="evidence" value="ECO:0007669"/>
    <property type="project" value="UniProtKB-SubCell"/>
</dbReference>
<keyword evidence="3 7" id="KW-0812">Transmembrane</keyword>
<dbReference type="InterPro" id="IPR013833">
    <property type="entry name" value="Cyt_c_oxidase_su3_a-hlx"/>
</dbReference>
<feature type="region of interest" description="Disordered" evidence="6">
    <location>
        <begin position="247"/>
        <end position="267"/>
    </location>
</feature>
<dbReference type="PANTHER" id="PTHR11403:SF6">
    <property type="entry name" value="NITRIC OXIDE REDUCTASE SUBUNIT E"/>
    <property type="match status" value="1"/>
</dbReference>
<evidence type="ECO:0000313" key="10">
    <source>
        <dbReference type="Proteomes" id="UP000316714"/>
    </source>
</evidence>
<organism evidence="9 10">
    <name type="scientific">Posidoniimonas corsicana</name>
    <dbReference type="NCBI Taxonomy" id="1938618"/>
    <lineage>
        <taxon>Bacteria</taxon>
        <taxon>Pseudomonadati</taxon>
        <taxon>Planctomycetota</taxon>
        <taxon>Planctomycetia</taxon>
        <taxon>Pirellulales</taxon>
        <taxon>Lacipirellulaceae</taxon>
        <taxon>Posidoniimonas</taxon>
    </lineage>
</organism>
<feature type="transmembrane region" description="Helical" evidence="7">
    <location>
        <begin position="114"/>
        <end position="133"/>
    </location>
</feature>
<feature type="transmembrane region" description="Helical" evidence="7">
    <location>
        <begin position="347"/>
        <end position="371"/>
    </location>
</feature>
<evidence type="ECO:0000256" key="1">
    <source>
        <dbReference type="ARBA" id="ARBA00004141"/>
    </source>
</evidence>
<evidence type="ECO:0000256" key="6">
    <source>
        <dbReference type="SAM" id="MobiDB-lite"/>
    </source>
</evidence>
<sequence length="411" mass="45375">MATAEATTHDAHADHGHDHDHPEWLAHHFESPEQQFDAGKLGMWLFLAQEVLFFSGLFVAYTVYRANHPEVFIQAHHFLNPWLGMLNTIVLLASSLAIAWGVRAAQKNQQQTLMWMHIFTLACAGFFMGVKVVEYSYKFDEGLYWAGWDREYGHWNEDLTINADGEAEPKVHLTDSGMHTKLKGVMVWSFIIGGVMYGYGWIRRYSAPVRAWVFIGLGLTVLGMGGGVVVANGVQQIEVDKHAAHAAEGHAGDGHGDHGDETHTPTGAELDAAVPTFQDDMQAGGDHAEHAVADERHPMGEVQTEDVEAAIVPEAEAGAVGVEETLRETVPVSNEGRPANAGNFFSIYFAMTGVHALHILAGVAAISWIVARIARGDFGPERYGPVEYTGLYWHLVDLVWIYLFPLLYLIH</sequence>
<evidence type="ECO:0000256" key="3">
    <source>
        <dbReference type="ARBA" id="ARBA00022692"/>
    </source>
</evidence>